<comment type="caution">
    <text evidence="9">The sequence shown here is derived from an EMBL/GenBank/DDBJ whole genome shotgun (WGS) entry which is preliminary data.</text>
</comment>
<dbReference type="AlphaFoldDB" id="A0A0R3JZ03"/>
<reference evidence="9 10" key="1">
    <citation type="submission" date="2015-09" db="EMBL/GenBank/DDBJ databases">
        <title>Draft genome sequence of a Caloramator mitchellensis, a moderate thermophile from the Great Artesian Basin of Australia.</title>
        <authorList>
            <person name="Patel B.K."/>
        </authorList>
    </citation>
    <scope>NUCLEOTIDE SEQUENCE [LARGE SCALE GENOMIC DNA]</scope>
    <source>
        <strain evidence="9 10">VF08</strain>
    </source>
</reference>
<evidence type="ECO:0000256" key="7">
    <source>
        <dbReference type="RuleBase" id="RU363032"/>
    </source>
</evidence>
<feature type="transmembrane region" description="Helical" evidence="7">
    <location>
        <begin position="133"/>
        <end position="160"/>
    </location>
</feature>
<keyword evidence="4 7" id="KW-0812">Transmembrane</keyword>
<evidence type="ECO:0000313" key="9">
    <source>
        <dbReference type="EMBL" id="KRQ87533.1"/>
    </source>
</evidence>
<keyword evidence="3" id="KW-1003">Cell membrane</keyword>
<dbReference type="Gene3D" id="1.10.3720.10">
    <property type="entry name" value="MetI-like"/>
    <property type="match status" value="1"/>
</dbReference>
<dbReference type="PANTHER" id="PTHR30465">
    <property type="entry name" value="INNER MEMBRANE ABC TRANSPORTER"/>
    <property type="match status" value="1"/>
</dbReference>
<dbReference type="GO" id="GO:0055085">
    <property type="term" value="P:transmembrane transport"/>
    <property type="evidence" value="ECO:0007669"/>
    <property type="project" value="InterPro"/>
</dbReference>
<comment type="similarity">
    <text evidence="7">Belongs to the binding-protein-dependent transport system permease family.</text>
</comment>
<dbReference type="RefSeq" id="WP_057976476.1">
    <property type="nucleotide sequence ID" value="NZ_LKHP01000002.1"/>
</dbReference>
<comment type="subcellular location">
    <subcellularLocation>
        <location evidence="1 7">Cell membrane</location>
        <topology evidence="1 7">Multi-pass membrane protein</topology>
    </subcellularLocation>
</comment>
<evidence type="ECO:0000256" key="3">
    <source>
        <dbReference type="ARBA" id="ARBA00022475"/>
    </source>
</evidence>
<dbReference type="CDD" id="cd06261">
    <property type="entry name" value="TM_PBP2"/>
    <property type="match status" value="1"/>
</dbReference>
<dbReference type="InterPro" id="IPR045621">
    <property type="entry name" value="BPD_transp_1_N"/>
</dbReference>
<feature type="transmembrane region" description="Helical" evidence="7">
    <location>
        <begin position="230"/>
        <end position="252"/>
    </location>
</feature>
<dbReference type="Proteomes" id="UP000052015">
    <property type="component" value="Unassembled WGS sequence"/>
</dbReference>
<evidence type="ECO:0000256" key="4">
    <source>
        <dbReference type="ARBA" id="ARBA00022692"/>
    </source>
</evidence>
<name>A0A0R3JZ03_CALMK</name>
<dbReference type="GO" id="GO:0005886">
    <property type="term" value="C:plasma membrane"/>
    <property type="evidence" value="ECO:0007669"/>
    <property type="project" value="UniProtKB-SubCell"/>
</dbReference>
<gene>
    <name evidence="9" type="primary">oppB</name>
    <name evidence="9" type="ORF">ABG79_00334</name>
</gene>
<dbReference type="InterPro" id="IPR035906">
    <property type="entry name" value="MetI-like_sf"/>
</dbReference>
<evidence type="ECO:0000313" key="10">
    <source>
        <dbReference type="Proteomes" id="UP000052015"/>
    </source>
</evidence>
<feature type="transmembrane region" description="Helical" evidence="7">
    <location>
        <begin position="272"/>
        <end position="298"/>
    </location>
</feature>
<keyword evidence="6 7" id="KW-0472">Membrane</keyword>
<dbReference type="PROSITE" id="PS50928">
    <property type="entry name" value="ABC_TM1"/>
    <property type="match status" value="1"/>
</dbReference>
<keyword evidence="2 7" id="KW-0813">Transport</keyword>
<feature type="domain" description="ABC transmembrane type-1" evidence="8">
    <location>
        <begin position="94"/>
        <end position="295"/>
    </location>
</feature>
<keyword evidence="10" id="KW-1185">Reference proteome</keyword>
<dbReference type="PATRIC" id="fig|908809.3.peg.334"/>
<dbReference type="SUPFAM" id="SSF161098">
    <property type="entry name" value="MetI-like"/>
    <property type="match status" value="1"/>
</dbReference>
<organism evidence="9 10">
    <name type="scientific">Caloramator mitchellensis</name>
    <dbReference type="NCBI Taxonomy" id="908809"/>
    <lineage>
        <taxon>Bacteria</taxon>
        <taxon>Bacillati</taxon>
        <taxon>Bacillota</taxon>
        <taxon>Clostridia</taxon>
        <taxon>Eubacteriales</taxon>
        <taxon>Clostridiaceae</taxon>
        <taxon>Caloramator</taxon>
    </lineage>
</organism>
<dbReference type="PANTHER" id="PTHR30465:SF74">
    <property type="entry name" value="OLIGOPEPTIDE TRANSPORT SYSTEM PERMEASE PROTEIN OPPB"/>
    <property type="match status" value="1"/>
</dbReference>
<evidence type="ECO:0000256" key="2">
    <source>
        <dbReference type="ARBA" id="ARBA00022448"/>
    </source>
</evidence>
<keyword evidence="5 7" id="KW-1133">Transmembrane helix</keyword>
<dbReference type="EMBL" id="LKHP01000002">
    <property type="protein sequence ID" value="KRQ87533.1"/>
    <property type="molecule type" value="Genomic_DNA"/>
</dbReference>
<proteinExistence type="inferred from homology"/>
<dbReference type="STRING" id="908809.ABG79_00334"/>
<protein>
    <submittedName>
        <fullName evidence="9">Oligopeptide transport system permease protein OppB</fullName>
    </submittedName>
</protein>
<feature type="transmembrane region" description="Helical" evidence="7">
    <location>
        <begin position="172"/>
        <end position="191"/>
    </location>
</feature>
<feature type="transmembrane region" description="Helical" evidence="7">
    <location>
        <begin position="100"/>
        <end position="121"/>
    </location>
</feature>
<dbReference type="Pfam" id="PF19300">
    <property type="entry name" value="BPD_transp_1_N"/>
    <property type="match status" value="1"/>
</dbReference>
<dbReference type="OrthoDB" id="9773221at2"/>
<dbReference type="Pfam" id="PF00528">
    <property type="entry name" value="BPD_transp_1"/>
    <property type="match status" value="1"/>
</dbReference>
<evidence type="ECO:0000256" key="5">
    <source>
        <dbReference type="ARBA" id="ARBA00022989"/>
    </source>
</evidence>
<sequence length="306" mass="33688">MLNYIIKRLVASIVTLWVIATATFFLMHAIPGGPFDGEKPLPPQIKANLEQKFGLNKPISEQYFMYLKNLSKGDLGPSLKYEGRTVNDIIEYSFPTSAKLGLVTVLCSLILGTYLGVTAALNQGKWQDSLVMVIATLGVTVPSFVLATMLIYVFAVKLLLLPSIGLEGPANYIMPVLALGGYSLSFISRLTRSSLLDVIRQDYIRTAKAKGLSRNVVIYKHALRNALIPIVTYLGPLMAGILTGSFVIEKVFGIPGMGREFVTGIYNRDYSMIMGLTVFDSFLLISFNFIVDLLYAVIDPRIKLEG</sequence>
<feature type="transmembrane region" description="Helical" evidence="7">
    <location>
        <begin position="9"/>
        <end position="30"/>
    </location>
</feature>
<evidence type="ECO:0000259" key="8">
    <source>
        <dbReference type="PROSITE" id="PS50928"/>
    </source>
</evidence>
<dbReference type="InterPro" id="IPR000515">
    <property type="entry name" value="MetI-like"/>
</dbReference>
<evidence type="ECO:0000256" key="1">
    <source>
        <dbReference type="ARBA" id="ARBA00004651"/>
    </source>
</evidence>
<accession>A0A0R3JZ03</accession>
<evidence type="ECO:0000256" key="6">
    <source>
        <dbReference type="ARBA" id="ARBA00023136"/>
    </source>
</evidence>